<name>A0ABP6UX76_9PSEU</name>
<dbReference type="InterPro" id="IPR049450">
    <property type="entry name" value="ACOT8-like_C"/>
</dbReference>
<evidence type="ECO:0000313" key="5">
    <source>
        <dbReference type="EMBL" id="GAA3522690.1"/>
    </source>
</evidence>
<dbReference type="NCBIfam" id="TIGR00369">
    <property type="entry name" value="unchar_dom_1"/>
    <property type="match status" value="1"/>
</dbReference>
<comment type="caution">
    <text evidence="5">The sequence shown here is derived from an EMBL/GenBank/DDBJ whole genome shotgun (WGS) entry which is preliminary data.</text>
</comment>
<keyword evidence="6" id="KW-1185">Reference proteome</keyword>
<feature type="region of interest" description="Disordered" evidence="2">
    <location>
        <begin position="132"/>
        <end position="160"/>
    </location>
</feature>
<accession>A0ABP6UX76</accession>
<proteinExistence type="predicted"/>
<organism evidence="5 6">
    <name type="scientific">Amycolatopsis ultiminotia</name>
    <dbReference type="NCBI Taxonomy" id="543629"/>
    <lineage>
        <taxon>Bacteria</taxon>
        <taxon>Bacillati</taxon>
        <taxon>Actinomycetota</taxon>
        <taxon>Actinomycetes</taxon>
        <taxon>Pseudonocardiales</taxon>
        <taxon>Pseudonocardiaceae</taxon>
        <taxon>Amycolatopsis</taxon>
    </lineage>
</organism>
<reference evidence="6" key="1">
    <citation type="journal article" date="2019" name="Int. J. Syst. Evol. Microbiol.">
        <title>The Global Catalogue of Microorganisms (GCM) 10K type strain sequencing project: providing services to taxonomists for standard genome sequencing and annotation.</title>
        <authorList>
            <consortium name="The Broad Institute Genomics Platform"/>
            <consortium name="The Broad Institute Genome Sequencing Center for Infectious Disease"/>
            <person name="Wu L."/>
            <person name="Ma J."/>
        </authorList>
    </citation>
    <scope>NUCLEOTIDE SEQUENCE [LARGE SCALE GENOMIC DNA]</scope>
    <source>
        <strain evidence="6">JCM 16898</strain>
    </source>
</reference>
<dbReference type="Proteomes" id="UP001500689">
    <property type="component" value="Unassembled WGS sequence"/>
</dbReference>
<evidence type="ECO:0000259" key="4">
    <source>
        <dbReference type="Pfam" id="PF20789"/>
    </source>
</evidence>
<dbReference type="InterPro" id="IPR003736">
    <property type="entry name" value="PAAI_dom"/>
</dbReference>
<dbReference type="Pfam" id="PF13622">
    <property type="entry name" value="4HBT_3"/>
    <property type="match status" value="1"/>
</dbReference>
<dbReference type="CDD" id="cd03443">
    <property type="entry name" value="PaaI_thioesterase"/>
    <property type="match status" value="2"/>
</dbReference>
<gene>
    <name evidence="5" type="ORF">GCM10022222_00650</name>
</gene>
<evidence type="ECO:0000313" key="6">
    <source>
        <dbReference type="Proteomes" id="UP001500689"/>
    </source>
</evidence>
<protein>
    <recommendedName>
        <fullName evidence="7">Thioesterase domain-containing protein</fullName>
    </recommendedName>
</protein>
<dbReference type="InterPro" id="IPR049449">
    <property type="entry name" value="TesB_ACOT8-like_N"/>
</dbReference>
<evidence type="ECO:0008006" key="7">
    <source>
        <dbReference type="Google" id="ProtNLM"/>
    </source>
</evidence>
<evidence type="ECO:0000259" key="3">
    <source>
        <dbReference type="Pfam" id="PF13622"/>
    </source>
</evidence>
<dbReference type="SUPFAM" id="SSF54637">
    <property type="entry name" value="Thioesterase/thiol ester dehydrase-isomerase"/>
    <property type="match status" value="2"/>
</dbReference>
<keyword evidence="1" id="KW-0378">Hydrolase</keyword>
<sequence>MATTASPRKPAFLPRGPESLFAVDGLVCRDGEVSARMRLGPWSAGPGGTGSIGVLADNILGYALISRAPEGRSSVSTEISLDFLRPLSEPGTWLSALGRAVHAGATAGLAEGSVFDANGRLVARTRQWGRFVRRGPGPDEVEAHNGNAPSGNHSGTDPGLLADLREKVNAADGRARLGVEITDELVNFHGTLHGGVTLWAAGLAADAALSTSAVGLVPASMTVSYLRPLPHRDLADFNADVVSRGRSLALTRVTGRNRAGEPCIVAAVHHHSLG</sequence>
<evidence type="ECO:0000256" key="1">
    <source>
        <dbReference type="ARBA" id="ARBA00022801"/>
    </source>
</evidence>
<feature type="domain" description="Acyl-CoA thioesterase-like N-terminal HotDog" evidence="3">
    <location>
        <begin position="190"/>
        <end position="268"/>
    </location>
</feature>
<dbReference type="Gene3D" id="3.10.129.10">
    <property type="entry name" value="Hotdog Thioesterase"/>
    <property type="match status" value="2"/>
</dbReference>
<evidence type="ECO:0000256" key="2">
    <source>
        <dbReference type="SAM" id="MobiDB-lite"/>
    </source>
</evidence>
<dbReference type="PANTHER" id="PTHR21660">
    <property type="entry name" value="THIOESTERASE SUPERFAMILY MEMBER-RELATED"/>
    <property type="match status" value="1"/>
</dbReference>
<dbReference type="EMBL" id="BAAAZN010000001">
    <property type="protein sequence ID" value="GAA3522690.1"/>
    <property type="molecule type" value="Genomic_DNA"/>
</dbReference>
<dbReference type="InterPro" id="IPR039298">
    <property type="entry name" value="ACOT13"/>
</dbReference>
<dbReference type="Pfam" id="PF20789">
    <property type="entry name" value="4HBT_3C"/>
    <property type="match status" value="1"/>
</dbReference>
<dbReference type="PANTHER" id="PTHR21660:SF1">
    <property type="entry name" value="ACYL-COENZYME A THIOESTERASE 13"/>
    <property type="match status" value="1"/>
</dbReference>
<dbReference type="RefSeq" id="WP_344854160.1">
    <property type="nucleotide sequence ID" value="NZ_BAAAZN010000001.1"/>
</dbReference>
<feature type="domain" description="Acyl-CoA thioesterase-like C-terminal" evidence="4">
    <location>
        <begin position="50"/>
        <end position="128"/>
    </location>
</feature>
<dbReference type="InterPro" id="IPR029069">
    <property type="entry name" value="HotDog_dom_sf"/>
</dbReference>